<dbReference type="AlphaFoldDB" id="A0A6M1LUF2"/>
<proteinExistence type="predicted"/>
<dbReference type="Gene3D" id="3.40.50.2000">
    <property type="entry name" value="Glycogen Phosphorylase B"/>
    <property type="match status" value="1"/>
</dbReference>
<reference evidence="1 2" key="2">
    <citation type="submission" date="2020-03" db="EMBL/GenBank/DDBJ databases">
        <title>Roseomonas stagni sp. nov., isolated from pond water in Japan.</title>
        <authorList>
            <person name="Furuhata K."/>
            <person name="Miyamoto H."/>
            <person name="Goto K."/>
        </authorList>
    </citation>
    <scope>NUCLEOTIDE SEQUENCE [LARGE SCALE GENOMIC DNA]</scope>
    <source>
        <strain evidence="1 2">PeD5</strain>
    </source>
</reference>
<dbReference type="PANTHER" id="PTHR12526">
    <property type="entry name" value="GLYCOSYLTRANSFERASE"/>
    <property type="match status" value="1"/>
</dbReference>
<evidence type="ECO:0008006" key="3">
    <source>
        <dbReference type="Google" id="ProtNLM"/>
    </source>
</evidence>
<evidence type="ECO:0000313" key="2">
    <source>
        <dbReference type="Proteomes" id="UP000475385"/>
    </source>
</evidence>
<evidence type="ECO:0000313" key="1">
    <source>
        <dbReference type="EMBL" id="NGM24071.1"/>
    </source>
</evidence>
<dbReference type="RefSeq" id="WP_164697988.1">
    <property type="nucleotide sequence ID" value="NZ_JAAIKB010000024.1"/>
</dbReference>
<comment type="caution">
    <text evidence="1">The sequence shown here is derived from an EMBL/GenBank/DDBJ whole genome shotgun (WGS) entry which is preliminary data.</text>
</comment>
<reference evidence="1 2" key="1">
    <citation type="submission" date="2020-02" db="EMBL/GenBank/DDBJ databases">
        <authorList>
            <person name="Kim H.M."/>
            <person name="Jeon C.O."/>
        </authorList>
    </citation>
    <scope>NUCLEOTIDE SEQUENCE [LARGE SCALE GENOMIC DNA]</scope>
    <source>
        <strain evidence="1 2">PeD5</strain>
    </source>
</reference>
<accession>A0A6M1LUF2</accession>
<sequence length="413" mass="45392">MSEGGMGEAPCLRLAMVSTTDALCGIASYTRALAPQLQAWMEVEVFGLDQDLLLQRHPRLAALGDRHIEAIAARLAGFDVVNIQLEFGTLGLTPPRILRRLRWLMEAAPALSLTLHRVPEPGGWGTIGGGRPREVFDRFIAAVHEARLARGLHGLMRQAERRGPFAIIVHGAREARLLRDLHGYGTVEHHPLAFLTAAQAQAVRAAASRTEFAQIASLPANAVLVGVFGFLSPYKGIETAIEAMRLLPETHHLLLFGNVHAQRYRPHQAIDPYLQRIVQACGGPMARRVHFMGSPGDEDFARAMAICDVVAMPYLEVGQTSSGAVAMALELGCRVVASRTRNFLQLDRAMPGLIEFFDIGNAVELAQRLLTPIERRDGSFLPFTVNTNVALYRRVHRALAQARATELKVDEHR</sequence>
<dbReference type="Proteomes" id="UP000475385">
    <property type="component" value="Unassembled WGS sequence"/>
</dbReference>
<name>A0A6M1LUF2_9PROT</name>
<dbReference type="SUPFAM" id="SSF53756">
    <property type="entry name" value="UDP-Glycosyltransferase/glycogen phosphorylase"/>
    <property type="match status" value="1"/>
</dbReference>
<dbReference type="Pfam" id="PF13692">
    <property type="entry name" value="Glyco_trans_1_4"/>
    <property type="match status" value="1"/>
</dbReference>
<keyword evidence="2" id="KW-1185">Reference proteome</keyword>
<organism evidence="1 2">
    <name type="scientific">Falsiroseomonas algicola</name>
    <dbReference type="NCBI Taxonomy" id="2716930"/>
    <lineage>
        <taxon>Bacteria</taxon>
        <taxon>Pseudomonadati</taxon>
        <taxon>Pseudomonadota</taxon>
        <taxon>Alphaproteobacteria</taxon>
        <taxon>Acetobacterales</taxon>
        <taxon>Roseomonadaceae</taxon>
        <taxon>Falsiroseomonas</taxon>
    </lineage>
</organism>
<dbReference type="PANTHER" id="PTHR12526:SF572">
    <property type="entry name" value="BLL5144 PROTEIN"/>
    <property type="match status" value="1"/>
</dbReference>
<protein>
    <recommendedName>
        <fullName evidence="3">Glycosyltransferase</fullName>
    </recommendedName>
</protein>
<dbReference type="EMBL" id="JAAIKB010000024">
    <property type="protein sequence ID" value="NGM24071.1"/>
    <property type="molecule type" value="Genomic_DNA"/>
</dbReference>
<gene>
    <name evidence="1" type="ORF">G3576_28960</name>
</gene>